<dbReference type="Pfam" id="PF11009">
    <property type="entry name" value="BrxC"/>
    <property type="match status" value="1"/>
</dbReference>
<protein>
    <submittedName>
        <fullName evidence="1">Cytosolic protein</fullName>
    </submittedName>
</protein>
<gene>
    <name evidence="1" type="ORF">CJ305_10770</name>
</gene>
<reference evidence="1 2" key="1">
    <citation type="submission" date="2017-08" db="EMBL/GenBank/DDBJ databases">
        <title>The whole genome shortgun sequences of strain Leeuwenhoekiella nanhaiensis G18 from the South China Sea.</title>
        <authorList>
            <person name="Liu Q."/>
        </authorList>
    </citation>
    <scope>NUCLEOTIDE SEQUENCE [LARGE SCALE GENOMIC DNA]</scope>
    <source>
        <strain evidence="1 2">G18</strain>
    </source>
</reference>
<evidence type="ECO:0000313" key="1">
    <source>
        <dbReference type="EMBL" id="PHQ29087.1"/>
    </source>
</evidence>
<keyword evidence="2" id="KW-1185">Reference proteome</keyword>
<dbReference type="InterPro" id="IPR022551">
    <property type="entry name" value="BrxC"/>
</dbReference>
<dbReference type="AlphaFoldDB" id="A0A2G1VQN6"/>
<dbReference type="Proteomes" id="UP000229433">
    <property type="component" value="Unassembled WGS sequence"/>
</dbReference>
<dbReference type="RefSeq" id="WP_099646289.1">
    <property type="nucleotide sequence ID" value="NZ_KZ319291.1"/>
</dbReference>
<sequence length="130" mass="15069">MGFFDKFKSARDVAKEEIKEMKWIPLERMNQLDEIVEISKAVPVVIFKHSTTCGISRMALRGFEKNYDYDKKQLEPYFLDLKQYREISNAIADRFNVQHESPQLLLVKNGTVTYHTSHSGIDAGILSEKI</sequence>
<dbReference type="SUPFAM" id="SSF52833">
    <property type="entry name" value="Thioredoxin-like"/>
    <property type="match status" value="1"/>
</dbReference>
<name>A0A2G1VQN6_9FLAO</name>
<dbReference type="EMBL" id="NQXA01000008">
    <property type="protein sequence ID" value="PHQ29087.1"/>
    <property type="molecule type" value="Genomic_DNA"/>
</dbReference>
<dbReference type="OrthoDB" id="677051at2"/>
<organism evidence="1 2">
    <name type="scientific">Leeuwenhoekiella nanhaiensis</name>
    <dbReference type="NCBI Taxonomy" id="1655491"/>
    <lineage>
        <taxon>Bacteria</taxon>
        <taxon>Pseudomonadati</taxon>
        <taxon>Bacteroidota</taxon>
        <taxon>Flavobacteriia</taxon>
        <taxon>Flavobacteriales</taxon>
        <taxon>Flavobacteriaceae</taxon>
        <taxon>Leeuwenhoekiella</taxon>
    </lineage>
</organism>
<comment type="caution">
    <text evidence="1">The sequence shown here is derived from an EMBL/GenBank/DDBJ whole genome shotgun (WGS) entry which is preliminary data.</text>
</comment>
<proteinExistence type="predicted"/>
<accession>A0A2G1VQN6</accession>
<evidence type="ECO:0000313" key="2">
    <source>
        <dbReference type="Proteomes" id="UP000229433"/>
    </source>
</evidence>
<dbReference type="InterPro" id="IPR036249">
    <property type="entry name" value="Thioredoxin-like_sf"/>
</dbReference>
<dbReference type="Gene3D" id="3.40.30.10">
    <property type="entry name" value="Glutaredoxin"/>
    <property type="match status" value="1"/>
</dbReference>
<dbReference type="NCBIfam" id="TIGR04019">
    <property type="entry name" value="B_thiol_YtxJ"/>
    <property type="match status" value="1"/>
</dbReference>